<evidence type="ECO:0000259" key="1">
    <source>
        <dbReference type="Pfam" id="PF12773"/>
    </source>
</evidence>
<dbReference type="PANTHER" id="PTHR37826:SF2">
    <property type="entry name" value="ZINC-RIBBON DOMAIN-CONTAINING PROTEIN"/>
    <property type="match status" value="1"/>
</dbReference>
<feature type="domain" description="DZANK-type" evidence="1">
    <location>
        <begin position="295"/>
        <end position="342"/>
    </location>
</feature>
<dbReference type="EMBL" id="CP034234">
    <property type="protein sequence ID" value="AZK43910.1"/>
    <property type="molecule type" value="Genomic_DNA"/>
</dbReference>
<dbReference type="Pfam" id="PF12773">
    <property type="entry name" value="DZR"/>
    <property type="match status" value="1"/>
</dbReference>
<feature type="domain" description="SPFH" evidence="2">
    <location>
        <begin position="22"/>
        <end position="219"/>
    </location>
</feature>
<gene>
    <name evidence="3" type="ORF">EEI45_03185</name>
</gene>
<dbReference type="InterPro" id="IPR033880">
    <property type="entry name" value="SPFH_YdjI"/>
</dbReference>
<name>A0A3S8RLS5_9FIRM</name>
<dbReference type="SUPFAM" id="SSF117892">
    <property type="entry name" value="Band 7/SPFH domain"/>
    <property type="match status" value="1"/>
</dbReference>
<organism evidence="3 4">
    <name type="scientific">Erysipelothrix piscisicarius</name>
    <dbReference type="NCBI Taxonomy" id="2485784"/>
    <lineage>
        <taxon>Bacteria</taxon>
        <taxon>Bacillati</taxon>
        <taxon>Bacillota</taxon>
        <taxon>Erysipelotrichia</taxon>
        <taxon>Erysipelotrichales</taxon>
        <taxon>Erysipelotrichaceae</taxon>
        <taxon>Erysipelothrix</taxon>
    </lineage>
</organism>
<evidence type="ECO:0000259" key="2">
    <source>
        <dbReference type="Pfam" id="PF13421"/>
    </source>
</evidence>
<accession>A0A3S8RLS5</accession>
<evidence type="ECO:0000313" key="3">
    <source>
        <dbReference type="EMBL" id="AZK43910.1"/>
    </source>
</evidence>
<dbReference type="CDD" id="cd03408">
    <property type="entry name" value="SPFH_like_u1"/>
    <property type="match status" value="1"/>
</dbReference>
<keyword evidence="4" id="KW-1185">Reference proteome</keyword>
<dbReference type="AlphaFoldDB" id="A0A3S8RLS5"/>
<proteinExistence type="predicted"/>
<evidence type="ECO:0000313" key="4">
    <source>
        <dbReference type="Proteomes" id="UP000278804"/>
    </source>
</evidence>
<dbReference type="Pfam" id="PF13421">
    <property type="entry name" value="Band_7_1"/>
    <property type="match status" value="1"/>
</dbReference>
<reference evidence="3 4" key="1">
    <citation type="journal article" date="2020" name="Int. J. Syst. Evol. Microbiol.">
        <title>Description of Erysipelothrix piscisicarius sp. nov., an emergent fish pathogen, and assessment of virulence using a tiger barb (Puntigrus tetrazona) infection model.</title>
        <authorList>
            <person name="Pomaranski E.K."/>
            <person name="Griffin M.J."/>
            <person name="Camus A.C."/>
            <person name="Armwood A.R."/>
            <person name="Shelley J."/>
            <person name="Waldbieser G.C."/>
            <person name="LaFrentz B.R."/>
            <person name="Garcia J.C."/>
            <person name="Yanong R."/>
            <person name="Soto E."/>
        </authorList>
    </citation>
    <scope>NUCLEOTIDE SEQUENCE [LARGE SCALE GENOMIC DNA]</scope>
    <source>
        <strain evidence="3 4">15TAL0474</strain>
    </source>
</reference>
<dbReference type="KEGG" id="eri:EEI45_03185"/>
<dbReference type="InterPro" id="IPR025874">
    <property type="entry name" value="DZR"/>
</dbReference>
<dbReference type="InterPro" id="IPR036013">
    <property type="entry name" value="Band_7/SPFH_dom_sf"/>
</dbReference>
<protein>
    <submittedName>
        <fullName evidence="3">SPFH domain-containing protein</fullName>
    </submittedName>
</protein>
<dbReference type="Proteomes" id="UP000278804">
    <property type="component" value="Chromosome"/>
</dbReference>
<dbReference type="PANTHER" id="PTHR37826">
    <property type="entry name" value="FLOTILLIN BAND_7_5 DOMAIN PROTEIN"/>
    <property type="match status" value="1"/>
</dbReference>
<dbReference type="RefSeq" id="WP_125164119.1">
    <property type="nucleotide sequence ID" value="NZ_CP034234.1"/>
</dbReference>
<sequence length="374" mass="41390">MALIDIVKYEGNQDIFAWKYPGDELTTFTQLIVNESQAAVLYREGVAYDVFEAGRHTLDTANIPLLNKIVNLPFGKKSPFKAEVWFVNKAHTLDIKWGTTSPIQIQDPKYGIYLPLSAYGQFGITVNDPKAFLIKLVGTLKSFGRDEIINYFRGFYNTHVKDAISTYLVEKRVTVLELNAYLKELSEYVKEQMQPTFSEYGIELINFYIADISVPDTDAAVMRLKEALSKRAEMDIVGYDYKQERSFDTLVGAAQNEGSLGSVMGAGMGLGLGAGLGKTMSETMGTLSLDKDTSCPHCGAKVMDSDKFCGTCSEMLNHEEKQCPGCHAGLKDASQKFCHECGIQLQKQCPSCDALLTNNAKFCGSCGKKVDDHE</sequence>